<dbReference type="Proteomes" id="UP000184212">
    <property type="component" value="Unassembled WGS sequence"/>
</dbReference>
<name>A0A1M5N2A1_9BACT</name>
<feature type="domain" description="DUF7824" evidence="2">
    <location>
        <begin position="428"/>
        <end position="652"/>
    </location>
</feature>
<dbReference type="EMBL" id="FQWQ01000001">
    <property type="protein sequence ID" value="SHG83684.1"/>
    <property type="molecule type" value="Genomic_DNA"/>
</dbReference>
<sequence>MLKKYLVEQIKDKNWKTVIQSCQSLTDSERLELIKLLKDEDTTKDIFDEVDRALGEEERAAFYENHSRVRRCYYLALLACTRNYSDLKQTESKVNGWVLNPLRELLCASDYVALEAFFNLFPPDYLDKVIQEMAKDKFRIVDFRTLWRIYELGWVSFDEAYFTRSLFTIQMFNRNTKADTDFLAGNEKAFHQVFLVFYRNEVPVLDISKWQAREGFVCKKVYEYWTEVIILLNERGVVFDRSIIKNLLESLLNNWKKGHLDWHTRLLELFHPTEDELLEHQTLLFALFGTNNPSLINFALRNIQTIRKAKRFNGLGFTENFALCFSNDKCIKAIFSGLDIVENVLTNPDYKDVDFSERLAVLLMHADANLQVKTATLLLKFTNAENLNIIAAPYTSYLKQKTKDTLSISSESKASVNADIAETKQVAELAIASNWDELLFQVGNCIHTKSATDIDLLLEGINQLQNQIPVDLEKQLKPYTKQLFNRSWENHVMAYFSLFIEGWINEKEIDSDEGRYDPIPFLKNKCNLLIEKLKRKNRLPFLSTPTHRPFFIHPTTLVKRVLAYEEVGGVIFYEDLIVACNRTWFKNADNESRTLAKKMKGKYAKALSYFLGVSDKIEPTEETLALWAQVTRIRNPDAVFTEFENTSAREYPSVIHPLMLDFRIHTESNQYATWHKMILGGNWNKAWYLDQEPISYDHIFYNVSTLKKASRVDIPYQLSLNPNYVDGQISRYIPNWTTGNEVDGFESCLFPLQFLVENKIETHHSGWIYIAACLMFEKKISRELASEYIEMALVEQHKDLDHLADLIGNLTAQKFGPVNRLLEFFDKPNTNHPVNAFKFKVLGKCLEYFDMQQLPANSKKVVEYYEEWVHRLGVKGNEELLAKVKTKKK</sequence>
<proteinExistence type="predicted"/>
<dbReference type="Pfam" id="PF20103">
    <property type="entry name" value="DUF6493"/>
    <property type="match status" value="1"/>
</dbReference>
<dbReference type="RefSeq" id="WP_073133377.1">
    <property type="nucleotide sequence ID" value="NZ_FQWQ01000001.1"/>
</dbReference>
<evidence type="ECO:0000313" key="4">
    <source>
        <dbReference type="EMBL" id="SHG83684.1"/>
    </source>
</evidence>
<protein>
    <submittedName>
        <fullName evidence="4">Uncharacterized protein</fullName>
    </submittedName>
</protein>
<dbReference type="Pfam" id="PF25148">
    <property type="entry name" value="DUF7824"/>
    <property type="match status" value="1"/>
</dbReference>
<gene>
    <name evidence="4" type="ORF">SAMN04488109_2067</name>
</gene>
<reference evidence="4 5" key="1">
    <citation type="submission" date="2016-11" db="EMBL/GenBank/DDBJ databases">
        <authorList>
            <person name="Jaros S."/>
            <person name="Januszkiewicz K."/>
            <person name="Wedrychowicz H."/>
        </authorList>
    </citation>
    <scope>NUCLEOTIDE SEQUENCE [LARGE SCALE GENOMIC DNA]</scope>
    <source>
        <strain evidence="4 5">DSM 24574</strain>
    </source>
</reference>
<dbReference type="InterPro" id="IPR056727">
    <property type="entry name" value="DUF7825"/>
</dbReference>
<feature type="domain" description="DUF6493" evidence="1">
    <location>
        <begin position="6"/>
        <end position="321"/>
    </location>
</feature>
<dbReference type="InterPro" id="IPR056726">
    <property type="entry name" value="DUF7824"/>
</dbReference>
<evidence type="ECO:0000313" key="5">
    <source>
        <dbReference type="Proteomes" id="UP000184212"/>
    </source>
</evidence>
<evidence type="ECO:0000259" key="3">
    <source>
        <dbReference type="Pfam" id="PF25149"/>
    </source>
</evidence>
<evidence type="ECO:0000259" key="1">
    <source>
        <dbReference type="Pfam" id="PF20103"/>
    </source>
</evidence>
<organism evidence="4 5">
    <name type="scientific">Chryseolinea serpens</name>
    <dbReference type="NCBI Taxonomy" id="947013"/>
    <lineage>
        <taxon>Bacteria</taxon>
        <taxon>Pseudomonadati</taxon>
        <taxon>Bacteroidota</taxon>
        <taxon>Cytophagia</taxon>
        <taxon>Cytophagales</taxon>
        <taxon>Fulvivirgaceae</taxon>
        <taxon>Chryseolinea</taxon>
    </lineage>
</organism>
<accession>A0A1M5N2A1</accession>
<evidence type="ECO:0000259" key="2">
    <source>
        <dbReference type="Pfam" id="PF25148"/>
    </source>
</evidence>
<dbReference type="InterPro" id="IPR045472">
    <property type="entry name" value="DUF6493"/>
</dbReference>
<keyword evidence="5" id="KW-1185">Reference proteome</keyword>
<dbReference type="AlphaFoldDB" id="A0A1M5N2A1"/>
<feature type="domain" description="DUF7825" evidence="3">
    <location>
        <begin position="693"/>
        <end position="881"/>
    </location>
</feature>
<dbReference type="Pfam" id="PF25149">
    <property type="entry name" value="DUF7825"/>
    <property type="match status" value="1"/>
</dbReference>
<dbReference type="OrthoDB" id="6629398at2"/>